<dbReference type="Proteomes" id="UP000193467">
    <property type="component" value="Unassembled WGS sequence"/>
</dbReference>
<dbReference type="InParanoid" id="A0A1Y2G3G9"/>
<gene>
    <name evidence="5" type="ORF">BCR35DRAFT_297930</name>
</gene>
<organism evidence="5 6">
    <name type="scientific">Leucosporidium creatinivorum</name>
    <dbReference type="NCBI Taxonomy" id="106004"/>
    <lineage>
        <taxon>Eukaryota</taxon>
        <taxon>Fungi</taxon>
        <taxon>Dikarya</taxon>
        <taxon>Basidiomycota</taxon>
        <taxon>Pucciniomycotina</taxon>
        <taxon>Microbotryomycetes</taxon>
        <taxon>Leucosporidiales</taxon>
        <taxon>Leucosporidium</taxon>
    </lineage>
</organism>
<evidence type="ECO:0000313" key="6">
    <source>
        <dbReference type="Proteomes" id="UP000193467"/>
    </source>
</evidence>
<proteinExistence type="inferred from homology"/>
<evidence type="ECO:0000256" key="2">
    <source>
        <dbReference type="ARBA" id="ARBA00008197"/>
    </source>
</evidence>
<dbReference type="PANTHER" id="PTHR28163">
    <property type="entry name" value="PROTEIN PET117 HOMOLOG, MITOCHONDRIAL"/>
    <property type="match status" value="1"/>
</dbReference>
<comment type="caution">
    <text evidence="5">The sequence shown here is derived from an EMBL/GenBank/DDBJ whole genome shotgun (WGS) entry which is preliminary data.</text>
</comment>
<evidence type="ECO:0000256" key="1">
    <source>
        <dbReference type="ARBA" id="ARBA00004173"/>
    </source>
</evidence>
<name>A0A1Y2G3G9_9BASI</name>
<dbReference type="STRING" id="106004.A0A1Y2G3G9"/>
<keyword evidence="6" id="KW-1185">Reference proteome</keyword>
<sequence length="104" mass="11432">MSRASKTFFGASVLFGIISIGGVHLIQQQERETMFAGVLRDDARMAAKRAQRAREAEFEEQARKRAYLESVQEVSNPVAPAPPLKGEVPQSADGMDFGCKTCEK</sequence>
<evidence type="ECO:0000256" key="4">
    <source>
        <dbReference type="ARBA" id="ARBA00023128"/>
    </source>
</evidence>
<dbReference type="InterPro" id="IPR031568">
    <property type="entry name" value="Pet117"/>
</dbReference>
<dbReference type="GO" id="GO:0033617">
    <property type="term" value="P:mitochondrial respiratory chain complex IV assembly"/>
    <property type="evidence" value="ECO:0007669"/>
    <property type="project" value="TreeGrafter"/>
</dbReference>
<dbReference type="PANTHER" id="PTHR28163:SF1">
    <property type="entry name" value="PROTEIN PET117 HOMOLOG, MITOCHONDRIAL"/>
    <property type="match status" value="1"/>
</dbReference>
<reference evidence="5 6" key="1">
    <citation type="submission" date="2016-07" db="EMBL/GenBank/DDBJ databases">
        <title>Pervasive Adenine N6-methylation of Active Genes in Fungi.</title>
        <authorList>
            <consortium name="DOE Joint Genome Institute"/>
            <person name="Mondo S.J."/>
            <person name="Dannebaum R.O."/>
            <person name="Kuo R.C."/>
            <person name="Labutti K."/>
            <person name="Haridas S."/>
            <person name="Kuo A."/>
            <person name="Salamov A."/>
            <person name="Ahrendt S.R."/>
            <person name="Lipzen A."/>
            <person name="Sullivan W."/>
            <person name="Andreopoulos W.B."/>
            <person name="Clum A."/>
            <person name="Lindquist E."/>
            <person name="Daum C."/>
            <person name="Ramamoorthy G.K."/>
            <person name="Gryganskyi A."/>
            <person name="Culley D."/>
            <person name="Magnuson J.K."/>
            <person name="James T.Y."/>
            <person name="O'Malley M.A."/>
            <person name="Stajich J.E."/>
            <person name="Spatafora J.W."/>
            <person name="Visel A."/>
            <person name="Grigoriev I.V."/>
        </authorList>
    </citation>
    <scope>NUCLEOTIDE SEQUENCE [LARGE SCALE GENOMIC DNA]</scope>
    <source>
        <strain evidence="5 6">62-1032</strain>
    </source>
</reference>
<protein>
    <recommendedName>
        <fullName evidence="7">Cytochrome c oxidase assembly protein</fullName>
    </recommendedName>
</protein>
<dbReference type="EMBL" id="MCGR01000001">
    <property type="protein sequence ID" value="ORY92496.1"/>
    <property type="molecule type" value="Genomic_DNA"/>
</dbReference>
<evidence type="ECO:0000256" key="3">
    <source>
        <dbReference type="ARBA" id="ARBA00022946"/>
    </source>
</evidence>
<comment type="similarity">
    <text evidence="2">Belongs to the PET117 family.</text>
</comment>
<evidence type="ECO:0008006" key="7">
    <source>
        <dbReference type="Google" id="ProtNLM"/>
    </source>
</evidence>
<keyword evidence="4" id="KW-0496">Mitochondrion</keyword>
<dbReference type="OrthoDB" id="76305at2759"/>
<dbReference type="GO" id="GO:0005739">
    <property type="term" value="C:mitochondrion"/>
    <property type="evidence" value="ECO:0007669"/>
    <property type="project" value="UniProtKB-SubCell"/>
</dbReference>
<dbReference type="Pfam" id="PF15786">
    <property type="entry name" value="PET117"/>
    <property type="match status" value="1"/>
</dbReference>
<keyword evidence="3" id="KW-0809">Transit peptide</keyword>
<accession>A0A1Y2G3G9</accession>
<comment type="subcellular location">
    <subcellularLocation>
        <location evidence="1">Mitochondrion</location>
    </subcellularLocation>
</comment>
<dbReference type="AlphaFoldDB" id="A0A1Y2G3G9"/>
<evidence type="ECO:0000313" key="5">
    <source>
        <dbReference type="EMBL" id="ORY92496.1"/>
    </source>
</evidence>